<dbReference type="RefSeq" id="WP_149072774.1">
    <property type="nucleotide sequence ID" value="NZ_VTHL01000031.1"/>
</dbReference>
<dbReference type="EC" id="5.2.1.8" evidence="2"/>
<reference evidence="2 3" key="1">
    <citation type="submission" date="2019-08" db="EMBL/GenBank/DDBJ databases">
        <authorList>
            <person name="Seo M.-J."/>
        </authorList>
    </citation>
    <scope>NUCLEOTIDE SEQUENCE [LARGE SCALE GENOMIC DNA]</scope>
    <source>
        <strain evidence="2 3">KIGAM108</strain>
    </source>
</reference>
<proteinExistence type="predicted"/>
<sequence>MDITLDKNDDQLSAILTVKLAEADYSPAVESKLKEYSKKAQIKGFRPGKVPTTLVRKMYGKGILVDEINALLSKAVDGYIKENNVKILGEPLPVPSDVNFDTQKDYEFQFELGLLPDFELPADQAISVDRHQVELDENTLNETYEQIGRQFGETTNPETSEAGDYLFGKLKKADEEGEGRTVLLPTNKVKNGAEQFVGVKANDTLTFDLSKAFDGDASAIANFSGLSKDEAAKVSGDYTLAVEKITRTAHAEHNQELFDKVFGKDAVSSKEEFDAKIRSTVQDNYDREADNLINRQIIDKVVDATEIKVPTEFFKKWLVRANEGKLTAEQVEEHYDDYVKELKWSMIRNKVVEEQGLKVSNDEIVDRTIEKIMGQFNLPEVSEEMRESVRGFADNYLKQENGKNYIQEYEAILAEKVLENLRGKIVVNDTPISAEDFRNQAAS</sequence>
<dbReference type="InterPro" id="IPR005215">
    <property type="entry name" value="Trig_fac"/>
</dbReference>
<feature type="domain" description="Trigger factor ribosome-binding bacterial" evidence="1">
    <location>
        <begin position="1"/>
        <end position="147"/>
    </location>
</feature>
<dbReference type="Proteomes" id="UP000322791">
    <property type="component" value="Unassembled WGS sequence"/>
</dbReference>
<dbReference type="GO" id="GO:0044183">
    <property type="term" value="F:protein folding chaperone"/>
    <property type="evidence" value="ECO:0007669"/>
    <property type="project" value="TreeGrafter"/>
</dbReference>
<evidence type="ECO:0000313" key="3">
    <source>
        <dbReference type="Proteomes" id="UP000322791"/>
    </source>
</evidence>
<evidence type="ECO:0000313" key="2">
    <source>
        <dbReference type="EMBL" id="TYZ06028.1"/>
    </source>
</evidence>
<dbReference type="GO" id="GO:0003755">
    <property type="term" value="F:peptidyl-prolyl cis-trans isomerase activity"/>
    <property type="evidence" value="ECO:0007669"/>
    <property type="project" value="UniProtKB-EC"/>
</dbReference>
<dbReference type="PIRSF" id="PIRSF003095">
    <property type="entry name" value="Trigger_factor"/>
    <property type="match status" value="1"/>
</dbReference>
<dbReference type="GO" id="GO:0043335">
    <property type="term" value="P:protein unfolding"/>
    <property type="evidence" value="ECO:0007669"/>
    <property type="project" value="TreeGrafter"/>
</dbReference>
<dbReference type="NCBIfam" id="TIGR00115">
    <property type="entry name" value="tig"/>
    <property type="match status" value="1"/>
</dbReference>
<dbReference type="InterPro" id="IPR036611">
    <property type="entry name" value="Trigger_fac_ribosome-bd_sf"/>
</dbReference>
<dbReference type="SUPFAM" id="SSF109998">
    <property type="entry name" value="Triger factor/SurA peptide-binding domain-like"/>
    <property type="match status" value="1"/>
</dbReference>
<protein>
    <submittedName>
        <fullName evidence="2">Trigger factor</fullName>
        <ecNumber evidence="2">5.2.1.8</ecNumber>
    </submittedName>
</protein>
<evidence type="ECO:0000259" key="1">
    <source>
        <dbReference type="Pfam" id="PF05697"/>
    </source>
</evidence>
<dbReference type="Gene3D" id="1.10.3120.10">
    <property type="entry name" value="Trigger factor, C-terminal domain"/>
    <property type="match status" value="1"/>
</dbReference>
<name>A0A5D6USZ9_9BACT</name>
<dbReference type="InterPro" id="IPR027304">
    <property type="entry name" value="Trigger_fact/SurA_dom_sf"/>
</dbReference>
<dbReference type="InterPro" id="IPR037041">
    <property type="entry name" value="Trigger_fac_C_sf"/>
</dbReference>
<dbReference type="PANTHER" id="PTHR30560:SF3">
    <property type="entry name" value="TRIGGER FACTOR-LIKE PROTEIN TIG, CHLOROPLASTIC"/>
    <property type="match status" value="1"/>
</dbReference>
<dbReference type="PANTHER" id="PTHR30560">
    <property type="entry name" value="TRIGGER FACTOR CHAPERONE AND PEPTIDYL-PROLYL CIS/TRANS ISOMERASE"/>
    <property type="match status" value="1"/>
</dbReference>
<dbReference type="AlphaFoldDB" id="A0A5D6USZ9"/>
<dbReference type="Gene3D" id="3.30.70.1050">
    <property type="entry name" value="Trigger factor ribosome-binding domain"/>
    <property type="match status" value="1"/>
</dbReference>
<keyword evidence="2" id="KW-0413">Isomerase</keyword>
<accession>A0A5D6USZ9</accession>
<comment type="caution">
    <text evidence="2">The sequence shown here is derived from an EMBL/GenBank/DDBJ whole genome shotgun (WGS) entry which is preliminary data.</text>
</comment>
<organism evidence="2 3">
    <name type="scientific">Hymenobacter lutimineralis</name>
    <dbReference type="NCBI Taxonomy" id="2606448"/>
    <lineage>
        <taxon>Bacteria</taxon>
        <taxon>Pseudomonadati</taxon>
        <taxon>Bacteroidota</taxon>
        <taxon>Cytophagia</taxon>
        <taxon>Cytophagales</taxon>
        <taxon>Hymenobacteraceae</taxon>
        <taxon>Hymenobacter</taxon>
    </lineage>
</organism>
<dbReference type="GO" id="GO:0043022">
    <property type="term" value="F:ribosome binding"/>
    <property type="evidence" value="ECO:0007669"/>
    <property type="project" value="TreeGrafter"/>
</dbReference>
<dbReference type="GO" id="GO:0051083">
    <property type="term" value="P:'de novo' cotranslational protein folding"/>
    <property type="evidence" value="ECO:0007669"/>
    <property type="project" value="TreeGrafter"/>
</dbReference>
<dbReference type="GO" id="GO:0015031">
    <property type="term" value="P:protein transport"/>
    <property type="evidence" value="ECO:0007669"/>
    <property type="project" value="InterPro"/>
</dbReference>
<dbReference type="Pfam" id="PF05697">
    <property type="entry name" value="Trigger_N"/>
    <property type="match status" value="1"/>
</dbReference>
<dbReference type="SUPFAM" id="SSF102735">
    <property type="entry name" value="Trigger factor ribosome-binding domain"/>
    <property type="match status" value="1"/>
</dbReference>
<keyword evidence="3" id="KW-1185">Reference proteome</keyword>
<gene>
    <name evidence="2" type="primary">tig</name>
    <name evidence="2" type="ORF">FY528_19910</name>
</gene>
<dbReference type="EMBL" id="VTHL01000031">
    <property type="protein sequence ID" value="TYZ06028.1"/>
    <property type="molecule type" value="Genomic_DNA"/>
</dbReference>
<dbReference type="InterPro" id="IPR008881">
    <property type="entry name" value="Trigger_fac_ribosome-bd_bac"/>
</dbReference>